<evidence type="ECO:0000256" key="5">
    <source>
        <dbReference type="SAM" id="MobiDB-lite"/>
    </source>
</evidence>
<dbReference type="PANTHER" id="PTHR15371">
    <property type="entry name" value="TIM23"/>
    <property type="match status" value="1"/>
</dbReference>
<comment type="caution">
    <text evidence="6">The sequence shown here is derived from an EMBL/GenBank/DDBJ whole genome shotgun (WGS) entry which is preliminary data.</text>
</comment>
<keyword evidence="3" id="KW-1133">Transmembrane helix</keyword>
<organism evidence="6 7">
    <name type="scientific">Neolecta irregularis (strain DAH-3)</name>
    <dbReference type="NCBI Taxonomy" id="1198029"/>
    <lineage>
        <taxon>Eukaryota</taxon>
        <taxon>Fungi</taxon>
        <taxon>Dikarya</taxon>
        <taxon>Ascomycota</taxon>
        <taxon>Taphrinomycotina</taxon>
        <taxon>Neolectales</taxon>
        <taxon>Neolectaceae</taxon>
        <taxon>Neolecta</taxon>
    </lineage>
</organism>
<proteinExistence type="predicted"/>
<dbReference type="AlphaFoldDB" id="A0A1U7LVG5"/>
<accession>A0A1U7LVG5</accession>
<reference evidence="6 7" key="1">
    <citation type="submission" date="2016-04" db="EMBL/GenBank/DDBJ databases">
        <title>Evolutionary innovation and constraint leading to complex multicellularity in the Ascomycota.</title>
        <authorList>
            <person name="Cisse O."/>
            <person name="Nguyen A."/>
            <person name="Hewitt D.A."/>
            <person name="Jedd G."/>
            <person name="Stajich J.E."/>
        </authorList>
    </citation>
    <scope>NUCLEOTIDE SEQUENCE [LARGE SCALE GENOMIC DNA]</scope>
    <source>
        <strain evidence="6 7">DAH-3</strain>
    </source>
</reference>
<keyword evidence="4" id="KW-0472">Membrane</keyword>
<dbReference type="EMBL" id="LXFE01000157">
    <property type="protein sequence ID" value="OLL26634.1"/>
    <property type="molecule type" value="Genomic_DNA"/>
</dbReference>
<keyword evidence="7" id="KW-1185">Reference proteome</keyword>
<protein>
    <submittedName>
        <fullName evidence="6">Mitochondrial import inner membrane translocase subunit tim23</fullName>
    </submittedName>
</protein>
<dbReference type="Pfam" id="PF02466">
    <property type="entry name" value="Tim17"/>
    <property type="match status" value="1"/>
</dbReference>
<dbReference type="InterPro" id="IPR045238">
    <property type="entry name" value="Tim23-like"/>
</dbReference>
<dbReference type="PANTHER" id="PTHR15371:SF0">
    <property type="entry name" value="SD19278P"/>
    <property type="match status" value="1"/>
</dbReference>
<evidence type="ECO:0000256" key="3">
    <source>
        <dbReference type="ARBA" id="ARBA00022989"/>
    </source>
</evidence>
<dbReference type="OMA" id="FQPTPFD"/>
<evidence type="ECO:0000256" key="1">
    <source>
        <dbReference type="ARBA" id="ARBA00004141"/>
    </source>
</evidence>
<sequence length="206" mass="21479">MSWLSPQSDARPKTNDARPRTNEMHEDIAAATDFLRVLSDPAQLHPLANIGGGLDYLSLEDDALNSLPGSHTALPSRGWGDDLCYGTGTTYLCALSAGATWGALEALRTKKHAAASPKLRLNAILNAVTRRGPFLGNSAGVVALVYNGINSGIGNVRGRHDNYNSVAAGALAGALFKSTAGIRQAAVAGAIAASVAASWCWIKTRL</sequence>
<comment type="subcellular location">
    <subcellularLocation>
        <location evidence="1">Membrane</location>
        <topology evidence="1">Multi-pass membrane protein</topology>
    </subcellularLocation>
</comment>
<dbReference type="GO" id="GO:0005744">
    <property type="term" value="C:TIM23 mitochondrial import inner membrane translocase complex"/>
    <property type="evidence" value="ECO:0007669"/>
    <property type="project" value="EnsemblFungi"/>
</dbReference>
<evidence type="ECO:0000313" key="7">
    <source>
        <dbReference type="Proteomes" id="UP000186594"/>
    </source>
</evidence>
<feature type="region of interest" description="Disordered" evidence="5">
    <location>
        <begin position="1"/>
        <end position="22"/>
    </location>
</feature>
<name>A0A1U7LVG5_NEOID</name>
<dbReference type="OrthoDB" id="159299at2759"/>
<gene>
    <name evidence="6" type="ORF">NEOLI_000086</name>
</gene>
<evidence type="ECO:0000256" key="4">
    <source>
        <dbReference type="ARBA" id="ARBA00023136"/>
    </source>
</evidence>
<dbReference type="Proteomes" id="UP000186594">
    <property type="component" value="Unassembled WGS sequence"/>
</dbReference>
<keyword evidence="2" id="KW-0812">Transmembrane</keyword>
<dbReference type="GO" id="GO:0008320">
    <property type="term" value="F:protein transmembrane transporter activity"/>
    <property type="evidence" value="ECO:0007669"/>
    <property type="project" value="EnsemblFungi"/>
</dbReference>
<dbReference type="STRING" id="1198029.A0A1U7LVG5"/>
<dbReference type="GO" id="GO:0030943">
    <property type="term" value="F:mitochondrion targeting sequence binding"/>
    <property type="evidence" value="ECO:0007669"/>
    <property type="project" value="EnsemblFungi"/>
</dbReference>
<dbReference type="GO" id="GO:0030150">
    <property type="term" value="P:protein import into mitochondrial matrix"/>
    <property type="evidence" value="ECO:0007669"/>
    <property type="project" value="EnsemblFungi"/>
</dbReference>
<evidence type="ECO:0000256" key="2">
    <source>
        <dbReference type="ARBA" id="ARBA00022692"/>
    </source>
</evidence>
<evidence type="ECO:0000313" key="6">
    <source>
        <dbReference type="EMBL" id="OLL26634.1"/>
    </source>
</evidence>
<feature type="compositionally biased region" description="Basic and acidic residues" evidence="5">
    <location>
        <begin position="10"/>
        <end position="22"/>
    </location>
</feature>